<feature type="transmembrane region" description="Helical" evidence="5">
    <location>
        <begin position="135"/>
        <end position="158"/>
    </location>
</feature>
<keyword evidence="5" id="KW-1003">Cell membrane</keyword>
<dbReference type="OrthoDB" id="9804001at2"/>
<dbReference type="GO" id="GO:0043190">
    <property type="term" value="C:ATP-binding cassette (ABC) transporter complex"/>
    <property type="evidence" value="ECO:0007669"/>
    <property type="project" value="InterPro"/>
</dbReference>
<evidence type="ECO:0000256" key="1">
    <source>
        <dbReference type="ARBA" id="ARBA00004141"/>
    </source>
</evidence>
<dbReference type="InterPro" id="IPR047817">
    <property type="entry name" value="ABC2_TM_bact-type"/>
</dbReference>
<dbReference type="InterPro" id="IPR000412">
    <property type="entry name" value="ABC_2_transport"/>
</dbReference>
<dbReference type="RefSeq" id="WP_102951728.1">
    <property type="nucleotide sequence ID" value="NZ_CP024847.1"/>
</dbReference>
<keyword evidence="3 5" id="KW-1133">Transmembrane helix</keyword>
<feature type="transmembrane region" description="Helical" evidence="5">
    <location>
        <begin position="195"/>
        <end position="214"/>
    </location>
</feature>
<feature type="domain" description="ABC transmembrane type-2" evidence="6">
    <location>
        <begin position="16"/>
        <end position="245"/>
    </location>
</feature>
<dbReference type="PROSITE" id="PS51012">
    <property type="entry name" value="ABC_TM2"/>
    <property type="match status" value="1"/>
</dbReference>
<evidence type="ECO:0000256" key="4">
    <source>
        <dbReference type="ARBA" id="ARBA00023136"/>
    </source>
</evidence>
<keyword evidence="5" id="KW-0813">Transport</keyword>
<feature type="transmembrane region" description="Helical" evidence="5">
    <location>
        <begin position="220"/>
        <end position="242"/>
    </location>
</feature>
<dbReference type="Proteomes" id="UP000236655">
    <property type="component" value="Chromosome"/>
</dbReference>
<evidence type="ECO:0000259" key="6">
    <source>
        <dbReference type="PROSITE" id="PS51012"/>
    </source>
</evidence>
<sequence>MPFFALIKKEVYRFSSIWVQTVLGPLSTALLYQLIFGSQFAVIDTGLEHVTYSMFLIPGLVMMQILLNAFGNSSSSLIQSKYTGNIIFVLMAPVTALNMYAAYLVASVIRGLMVGAAVLLGIVWFGSFHFEHVWAILYFAIFGSLITGGLGMIIGIWSEKFDQLAGFQSFIMVPLIYLSGIFYNIQNLGPFWRSLAMLDPFLYIVDGFRFGFIGHASFSILNGAIFVFVFALIINLIGVQMLKRGINIKH</sequence>
<keyword evidence="8" id="KW-1185">Reference proteome</keyword>
<evidence type="ECO:0000256" key="3">
    <source>
        <dbReference type="ARBA" id="ARBA00022989"/>
    </source>
</evidence>
<dbReference type="AlphaFoldDB" id="A0A2I7N876"/>
<keyword evidence="7" id="KW-0378">Hydrolase</keyword>
<name>A0A2I7N876_9NEIS</name>
<evidence type="ECO:0000313" key="8">
    <source>
        <dbReference type="Proteomes" id="UP000236655"/>
    </source>
</evidence>
<dbReference type="PIRSF" id="PIRSF006648">
    <property type="entry name" value="DrrB"/>
    <property type="match status" value="1"/>
</dbReference>
<evidence type="ECO:0000313" key="7">
    <source>
        <dbReference type="EMBL" id="AUR52435.1"/>
    </source>
</evidence>
<comment type="subcellular location">
    <subcellularLocation>
        <location evidence="5">Cell inner membrane</location>
        <topology evidence="5">Multi-pass membrane protein</topology>
    </subcellularLocation>
    <subcellularLocation>
        <location evidence="1">Membrane</location>
        <topology evidence="1">Multi-pass membrane protein</topology>
    </subcellularLocation>
</comment>
<evidence type="ECO:0000256" key="5">
    <source>
        <dbReference type="RuleBase" id="RU361157"/>
    </source>
</evidence>
<dbReference type="PANTHER" id="PTHR43332">
    <property type="entry name" value="INNER MEMBRANE TRANSPORT PERMEASE YADH-RELATED"/>
    <property type="match status" value="1"/>
</dbReference>
<feature type="transmembrane region" description="Helical" evidence="5">
    <location>
        <begin position="12"/>
        <end position="32"/>
    </location>
</feature>
<dbReference type="PANTHER" id="PTHR43332:SF2">
    <property type="entry name" value="INNER MEMBRANE TRANSPORT PERMEASE YADH"/>
    <property type="match status" value="1"/>
</dbReference>
<feature type="transmembrane region" description="Helical" evidence="5">
    <location>
        <begin position="82"/>
        <end position="103"/>
    </location>
</feature>
<dbReference type="GO" id="GO:0016787">
    <property type="term" value="F:hydrolase activity"/>
    <property type="evidence" value="ECO:0007669"/>
    <property type="project" value="UniProtKB-KW"/>
</dbReference>
<proteinExistence type="inferred from homology"/>
<accession>A0A2I7N876</accession>
<keyword evidence="2 5" id="KW-0812">Transmembrane</keyword>
<dbReference type="InterPro" id="IPR013525">
    <property type="entry name" value="ABC2_TM"/>
</dbReference>
<comment type="similarity">
    <text evidence="5">Belongs to the ABC-2 integral membrane protein family.</text>
</comment>
<dbReference type="Pfam" id="PF01061">
    <property type="entry name" value="ABC2_membrane"/>
    <property type="match status" value="1"/>
</dbReference>
<feature type="transmembrane region" description="Helical" evidence="5">
    <location>
        <begin position="164"/>
        <end position="183"/>
    </location>
</feature>
<protein>
    <recommendedName>
        <fullName evidence="5">Transport permease protein</fullName>
    </recommendedName>
</protein>
<dbReference type="EMBL" id="CP024847">
    <property type="protein sequence ID" value="AUR52435.1"/>
    <property type="molecule type" value="Genomic_DNA"/>
</dbReference>
<dbReference type="KEGG" id="nba:CUN60_09040"/>
<evidence type="ECO:0000256" key="2">
    <source>
        <dbReference type="ARBA" id="ARBA00022692"/>
    </source>
</evidence>
<dbReference type="GO" id="GO:0140359">
    <property type="term" value="F:ABC-type transporter activity"/>
    <property type="evidence" value="ECO:0007669"/>
    <property type="project" value="InterPro"/>
</dbReference>
<reference evidence="8" key="1">
    <citation type="submission" date="2017-11" db="EMBL/GenBank/DDBJ databases">
        <authorList>
            <person name="Chan K.G."/>
            <person name="Lee L.S."/>
        </authorList>
    </citation>
    <scope>NUCLEOTIDE SEQUENCE [LARGE SCALE GENOMIC DNA]</scope>
    <source>
        <strain evidence="8">DSM 100970</strain>
    </source>
</reference>
<gene>
    <name evidence="7" type="ORF">CUN60_09040</name>
</gene>
<dbReference type="InterPro" id="IPR052522">
    <property type="entry name" value="ABC-2_transport_permease"/>
</dbReference>
<organism evidence="7 8">
    <name type="scientific">Aquella oligotrophica</name>
    <dbReference type="NCBI Taxonomy" id="2067065"/>
    <lineage>
        <taxon>Bacteria</taxon>
        <taxon>Pseudomonadati</taxon>
        <taxon>Pseudomonadota</taxon>
        <taxon>Betaproteobacteria</taxon>
        <taxon>Neisseriales</taxon>
        <taxon>Neisseriaceae</taxon>
        <taxon>Aquella</taxon>
    </lineage>
</organism>
<keyword evidence="4 5" id="KW-0472">Membrane</keyword>
<dbReference type="PRINTS" id="PR00164">
    <property type="entry name" value="ABC2TRNSPORT"/>
</dbReference>
<feature type="transmembrane region" description="Helical" evidence="5">
    <location>
        <begin position="109"/>
        <end position="128"/>
    </location>
</feature>
<feature type="transmembrane region" description="Helical" evidence="5">
    <location>
        <begin position="52"/>
        <end position="70"/>
    </location>
</feature>